<reference evidence="1" key="1">
    <citation type="journal article" date="2021" name="Nat. Commun.">
        <title>Genetic determinants of endophytism in the Arabidopsis root mycobiome.</title>
        <authorList>
            <person name="Mesny F."/>
            <person name="Miyauchi S."/>
            <person name="Thiergart T."/>
            <person name="Pickel B."/>
            <person name="Atanasova L."/>
            <person name="Karlsson M."/>
            <person name="Huettel B."/>
            <person name="Barry K.W."/>
            <person name="Haridas S."/>
            <person name="Chen C."/>
            <person name="Bauer D."/>
            <person name="Andreopoulos W."/>
            <person name="Pangilinan J."/>
            <person name="LaButti K."/>
            <person name="Riley R."/>
            <person name="Lipzen A."/>
            <person name="Clum A."/>
            <person name="Drula E."/>
            <person name="Henrissat B."/>
            <person name="Kohler A."/>
            <person name="Grigoriev I.V."/>
            <person name="Martin F.M."/>
            <person name="Hacquard S."/>
        </authorList>
    </citation>
    <scope>NUCLEOTIDE SEQUENCE</scope>
    <source>
        <strain evidence="1">MPI-CAGE-AT-0147</strain>
    </source>
</reference>
<sequence length="194" mass="20193">MTGSALGCPPASLVVLGGSQWTPMVLSGRVQSSVALGWSATDGSGSRSGGVAPWAGAGRRPGRLDSGMGPLRRGLIRRTGLAEGGLFGSQGAKGAKVSGRVEQRGQWRVEGPRRLVRVCDGVKGAGVVGVLVLTVADAVQVPEYLRLATPECGCLRHSVMEISLKYFVPCTSLRPRKMRGASSSSSSSVFKSRR</sequence>
<dbReference type="AlphaFoldDB" id="A0A9P9J805"/>
<accession>A0A9P9J805</accession>
<evidence type="ECO:0000313" key="1">
    <source>
        <dbReference type="EMBL" id="KAH7152891.1"/>
    </source>
</evidence>
<keyword evidence="2" id="KW-1185">Reference proteome</keyword>
<proteinExistence type="predicted"/>
<dbReference type="Proteomes" id="UP000738349">
    <property type="component" value="Unassembled WGS sequence"/>
</dbReference>
<dbReference type="OrthoDB" id="10573903at2759"/>
<gene>
    <name evidence="1" type="ORF">EDB81DRAFT_436366</name>
</gene>
<protein>
    <submittedName>
        <fullName evidence="1">Uncharacterized protein</fullName>
    </submittedName>
</protein>
<name>A0A9P9J805_9HYPO</name>
<evidence type="ECO:0000313" key="2">
    <source>
        <dbReference type="Proteomes" id="UP000738349"/>
    </source>
</evidence>
<dbReference type="EMBL" id="JAGMUV010000006">
    <property type="protein sequence ID" value="KAH7152891.1"/>
    <property type="molecule type" value="Genomic_DNA"/>
</dbReference>
<comment type="caution">
    <text evidence="1">The sequence shown here is derived from an EMBL/GenBank/DDBJ whole genome shotgun (WGS) entry which is preliminary data.</text>
</comment>
<organism evidence="1 2">
    <name type="scientific">Dactylonectria macrodidyma</name>
    <dbReference type="NCBI Taxonomy" id="307937"/>
    <lineage>
        <taxon>Eukaryota</taxon>
        <taxon>Fungi</taxon>
        <taxon>Dikarya</taxon>
        <taxon>Ascomycota</taxon>
        <taxon>Pezizomycotina</taxon>
        <taxon>Sordariomycetes</taxon>
        <taxon>Hypocreomycetidae</taxon>
        <taxon>Hypocreales</taxon>
        <taxon>Nectriaceae</taxon>
        <taxon>Dactylonectria</taxon>
    </lineage>
</organism>